<reference evidence="11" key="1">
    <citation type="submission" date="2020-11" db="EMBL/GenBank/DDBJ databases">
        <authorList>
            <consortium name="DOE Joint Genome Institute"/>
            <person name="Ahrendt S."/>
            <person name="Riley R."/>
            <person name="Andreopoulos W."/>
            <person name="Labutti K."/>
            <person name="Pangilinan J."/>
            <person name="Ruiz-Duenas F.J."/>
            <person name="Barrasa J.M."/>
            <person name="Sanchez-Garcia M."/>
            <person name="Camarero S."/>
            <person name="Miyauchi S."/>
            <person name="Serrano A."/>
            <person name="Linde D."/>
            <person name="Babiker R."/>
            <person name="Drula E."/>
            <person name="Ayuso-Fernandez I."/>
            <person name="Pacheco R."/>
            <person name="Padilla G."/>
            <person name="Ferreira P."/>
            <person name="Barriuso J."/>
            <person name="Kellner H."/>
            <person name="Castanera R."/>
            <person name="Alfaro M."/>
            <person name="Ramirez L."/>
            <person name="Pisabarro A.G."/>
            <person name="Kuo A."/>
            <person name="Tritt A."/>
            <person name="Lipzen A."/>
            <person name="He G."/>
            <person name="Yan M."/>
            <person name="Ng V."/>
            <person name="Cullen D."/>
            <person name="Martin F."/>
            <person name="Rosso M.-N."/>
            <person name="Henrissat B."/>
            <person name="Hibbett D."/>
            <person name="Martinez A.T."/>
            <person name="Grigoriev I.V."/>
        </authorList>
    </citation>
    <scope>NUCLEOTIDE SEQUENCE</scope>
    <source>
        <strain evidence="11">CBS 247.69</strain>
    </source>
</reference>
<dbReference type="GO" id="GO:0030246">
    <property type="term" value="F:carbohydrate binding"/>
    <property type="evidence" value="ECO:0007669"/>
    <property type="project" value="UniProtKB-KW"/>
</dbReference>
<accession>A0A9P5XWE6</accession>
<evidence type="ECO:0000259" key="10">
    <source>
        <dbReference type="PROSITE" id="PS51914"/>
    </source>
</evidence>
<evidence type="ECO:0000313" key="11">
    <source>
        <dbReference type="EMBL" id="KAF9456781.1"/>
    </source>
</evidence>
<dbReference type="GO" id="GO:0005788">
    <property type="term" value="C:endoplasmic reticulum lumen"/>
    <property type="evidence" value="ECO:0007669"/>
    <property type="project" value="TreeGrafter"/>
</dbReference>
<dbReference type="PANTHER" id="PTHR15414:SF0">
    <property type="entry name" value="ENDOPLASMIC RETICULUM LECTIN 1"/>
    <property type="match status" value="1"/>
</dbReference>
<evidence type="ECO:0000256" key="3">
    <source>
        <dbReference type="ARBA" id="ARBA00018727"/>
    </source>
</evidence>
<gene>
    <name evidence="11" type="ORF">BDZ94DRAFT_1203843</name>
</gene>
<evidence type="ECO:0000256" key="5">
    <source>
        <dbReference type="ARBA" id="ARBA00022734"/>
    </source>
</evidence>
<evidence type="ECO:0000313" key="12">
    <source>
        <dbReference type="Proteomes" id="UP000807353"/>
    </source>
</evidence>
<feature type="domain" description="MRH" evidence="10">
    <location>
        <begin position="144"/>
        <end position="283"/>
    </location>
</feature>
<feature type="signal peptide" evidence="9">
    <location>
        <begin position="1"/>
        <end position="18"/>
    </location>
</feature>
<dbReference type="Pfam" id="PF07915">
    <property type="entry name" value="PRKCSH"/>
    <property type="match status" value="1"/>
</dbReference>
<comment type="subcellular location">
    <subcellularLocation>
        <location evidence="1">Endoplasmic reticulum membrane</location>
        <topology evidence="1">Peripheral membrane protein</topology>
        <orientation evidence="1">Lumenal side</orientation>
    </subcellularLocation>
</comment>
<keyword evidence="7" id="KW-1015">Disulfide bond</keyword>
<comment type="similarity">
    <text evidence="2">Belongs to the OS-9 family.</text>
</comment>
<feature type="chain" id="PRO_5040318562" description="Protein OS-9 homolog" evidence="9">
    <location>
        <begin position="19"/>
        <end position="431"/>
    </location>
</feature>
<keyword evidence="12" id="KW-1185">Reference proteome</keyword>
<dbReference type="InterPro" id="IPR012913">
    <property type="entry name" value="OS9-like_dom"/>
</dbReference>
<evidence type="ECO:0000256" key="2">
    <source>
        <dbReference type="ARBA" id="ARBA00009918"/>
    </source>
</evidence>
<dbReference type="InterPro" id="IPR009011">
    <property type="entry name" value="Man6P_isomerase_rcpt-bd_dom_sf"/>
</dbReference>
<protein>
    <recommendedName>
        <fullName evidence="3">Protein OS-9 homolog</fullName>
    </recommendedName>
</protein>
<feature type="region of interest" description="Disordered" evidence="8">
    <location>
        <begin position="311"/>
        <end position="337"/>
    </location>
</feature>
<name>A0A9P5XWE6_9AGAR</name>
<dbReference type="InterPro" id="IPR044865">
    <property type="entry name" value="MRH_dom"/>
</dbReference>
<dbReference type="GO" id="GO:0030970">
    <property type="term" value="P:retrograde protein transport, ER to cytosol"/>
    <property type="evidence" value="ECO:0007669"/>
    <property type="project" value="TreeGrafter"/>
</dbReference>
<evidence type="ECO:0000256" key="4">
    <source>
        <dbReference type="ARBA" id="ARBA00022729"/>
    </source>
</evidence>
<dbReference type="PROSITE" id="PS51914">
    <property type="entry name" value="MRH"/>
    <property type="match status" value="1"/>
</dbReference>
<evidence type="ECO:0000256" key="6">
    <source>
        <dbReference type="ARBA" id="ARBA00022824"/>
    </source>
</evidence>
<feature type="compositionally biased region" description="Basic residues" evidence="8">
    <location>
        <begin position="420"/>
        <end position="431"/>
    </location>
</feature>
<comment type="caution">
    <text evidence="11">The sequence shown here is derived from an EMBL/GenBank/DDBJ whole genome shotgun (WGS) entry which is preliminary data.</text>
</comment>
<evidence type="ECO:0000256" key="8">
    <source>
        <dbReference type="SAM" id="MobiDB-lite"/>
    </source>
</evidence>
<dbReference type="SUPFAM" id="SSF50911">
    <property type="entry name" value="Mannose 6-phosphate receptor domain"/>
    <property type="match status" value="1"/>
</dbReference>
<keyword evidence="4 9" id="KW-0732">Signal</keyword>
<evidence type="ECO:0000256" key="9">
    <source>
        <dbReference type="SAM" id="SignalP"/>
    </source>
</evidence>
<keyword evidence="6" id="KW-0256">Endoplasmic reticulum</keyword>
<proteinExistence type="inferred from homology"/>
<evidence type="ECO:0000256" key="1">
    <source>
        <dbReference type="ARBA" id="ARBA00004367"/>
    </source>
</evidence>
<dbReference type="EMBL" id="MU150403">
    <property type="protein sequence ID" value="KAF9456781.1"/>
    <property type="molecule type" value="Genomic_DNA"/>
</dbReference>
<keyword evidence="5" id="KW-0430">Lectin</keyword>
<dbReference type="AlphaFoldDB" id="A0A9P5XWE6"/>
<dbReference type="GO" id="GO:0030968">
    <property type="term" value="P:endoplasmic reticulum unfolded protein response"/>
    <property type="evidence" value="ECO:0007669"/>
    <property type="project" value="InterPro"/>
</dbReference>
<dbReference type="InterPro" id="IPR045149">
    <property type="entry name" value="OS-9-like"/>
</dbReference>
<feature type="region of interest" description="Disordered" evidence="8">
    <location>
        <begin position="405"/>
        <end position="431"/>
    </location>
</feature>
<dbReference type="Gene3D" id="2.70.130.10">
    <property type="entry name" value="Mannose-6-phosphate receptor binding domain"/>
    <property type="match status" value="1"/>
</dbReference>
<dbReference type="PANTHER" id="PTHR15414">
    <property type="entry name" value="OS-9-RELATED"/>
    <property type="match status" value="1"/>
</dbReference>
<sequence>MLPLSLLVAAHLFAAATARRLLHSLPEDTYAFPKFHVVFLNGQPVPKHTAHNWLTHGLVGGEQQFLHHTTTNGHPVSPKEIESGGPLQSLPANYSLEQMKMGSGNSYLCLIPKSAPSTPAPPEEEEPDDLVPARGWSLLQPLAGTCLYHRQGWFTYSYCHNEEIRQFKEASQAQPNIAGGYKPEEDPEWESYSLGKAPKPGADLTVAEQNARAVNLELARNAGSRYLVQRWSDGTLCDKTGRSREVEVQFHCSMTMTDTILFIKETKTCSYVVVINTPRLCGEPGFKSRKDIGEEAQIRCREIVDAKPEIPTNLPVSDHPIKPARSKPIPPPPERKAENDKAYEDFLRQTIAALGGTKDIKGPTKLKTEGGDEVVIEVLGEDFMTNGQVEAVEKLTEALRKMGYDIQSDKGNKKEQPKKQTAKKFPRHEEL</sequence>
<dbReference type="Proteomes" id="UP000807353">
    <property type="component" value="Unassembled WGS sequence"/>
</dbReference>
<feature type="compositionally biased region" description="Basic and acidic residues" evidence="8">
    <location>
        <begin position="405"/>
        <end position="418"/>
    </location>
</feature>
<organism evidence="11 12">
    <name type="scientific">Collybia nuda</name>
    <dbReference type="NCBI Taxonomy" id="64659"/>
    <lineage>
        <taxon>Eukaryota</taxon>
        <taxon>Fungi</taxon>
        <taxon>Dikarya</taxon>
        <taxon>Basidiomycota</taxon>
        <taxon>Agaricomycotina</taxon>
        <taxon>Agaricomycetes</taxon>
        <taxon>Agaricomycetidae</taxon>
        <taxon>Agaricales</taxon>
        <taxon>Tricholomatineae</taxon>
        <taxon>Clitocybaceae</taxon>
        <taxon>Collybia</taxon>
    </lineage>
</organism>
<evidence type="ECO:0000256" key="7">
    <source>
        <dbReference type="ARBA" id="ARBA00023157"/>
    </source>
</evidence>
<dbReference type="OrthoDB" id="448954at2759"/>
<dbReference type="GO" id="GO:0005789">
    <property type="term" value="C:endoplasmic reticulum membrane"/>
    <property type="evidence" value="ECO:0007669"/>
    <property type="project" value="UniProtKB-SubCell"/>
</dbReference>